<dbReference type="AlphaFoldDB" id="A0A381DIA8"/>
<sequence>MTKADFIQKVAEKAELTKKDTTAALDAVLESLTEVLSKGESMTFVGFGTFSVSERAARTIKVPGTQKEMKIAARNTVKFKVGKKLKESVANGGKTKAPAKGKKK</sequence>
<dbReference type="SUPFAM" id="SSF47729">
    <property type="entry name" value="IHF-like DNA-binding proteins"/>
    <property type="match status" value="1"/>
</dbReference>
<dbReference type="OrthoDB" id="9799835at2"/>
<gene>
    <name evidence="5" type="primary">hup</name>
    <name evidence="5" type="ORF">NCTC12475_00627</name>
</gene>
<dbReference type="GO" id="GO:0030261">
    <property type="term" value="P:chromosome condensation"/>
    <property type="evidence" value="ECO:0007669"/>
    <property type="project" value="UniProtKB-KW"/>
</dbReference>
<evidence type="ECO:0000256" key="1">
    <source>
        <dbReference type="ARBA" id="ARBA00010529"/>
    </source>
</evidence>
<name>A0A381DIA8_9BACT</name>
<dbReference type="GO" id="GO:0003677">
    <property type="term" value="F:DNA binding"/>
    <property type="evidence" value="ECO:0007669"/>
    <property type="project" value="UniProtKB-KW"/>
</dbReference>
<evidence type="ECO:0000256" key="2">
    <source>
        <dbReference type="ARBA" id="ARBA00023067"/>
    </source>
</evidence>
<proteinExistence type="inferred from homology"/>
<dbReference type="GeneID" id="93091067"/>
<dbReference type="Pfam" id="PF00216">
    <property type="entry name" value="Bac_DNA_binding"/>
    <property type="match status" value="1"/>
</dbReference>
<dbReference type="EMBL" id="UFVD01000001">
    <property type="protein sequence ID" value="SUX10432.1"/>
    <property type="molecule type" value="Genomic_DNA"/>
</dbReference>
<dbReference type="InterPro" id="IPR000119">
    <property type="entry name" value="Hist_DNA-bd"/>
</dbReference>
<keyword evidence="2" id="KW-0226">DNA condensation</keyword>
<evidence type="ECO:0000313" key="5">
    <source>
        <dbReference type="EMBL" id="SUX10432.1"/>
    </source>
</evidence>
<reference evidence="5 6" key="1">
    <citation type="submission" date="2018-06" db="EMBL/GenBank/DDBJ databases">
        <authorList>
            <consortium name="Pathogen Informatics"/>
            <person name="Doyle S."/>
        </authorList>
    </citation>
    <scope>NUCLEOTIDE SEQUENCE [LARGE SCALE GENOMIC DNA]</scope>
    <source>
        <strain evidence="5 6">NCTC12475</strain>
    </source>
</reference>
<dbReference type="Gene3D" id="4.10.520.10">
    <property type="entry name" value="IHF-like DNA-binding proteins"/>
    <property type="match status" value="1"/>
</dbReference>
<dbReference type="PRINTS" id="PR01727">
    <property type="entry name" value="DNABINDINGHU"/>
</dbReference>
<dbReference type="GO" id="GO:0030527">
    <property type="term" value="F:structural constituent of chromatin"/>
    <property type="evidence" value="ECO:0007669"/>
    <property type="project" value="InterPro"/>
</dbReference>
<dbReference type="RefSeq" id="WP_033916166.1">
    <property type="nucleotide sequence ID" value="NZ_CP043427.1"/>
</dbReference>
<dbReference type="GO" id="GO:0005829">
    <property type="term" value="C:cytosol"/>
    <property type="evidence" value="ECO:0007669"/>
    <property type="project" value="TreeGrafter"/>
</dbReference>
<keyword evidence="6" id="KW-1185">Reference proteome</keyword>
<dbReference type="SMART" id="SM00411">
    <property type="entry name" value="BHL"/>
    <property type="match status" value="1"/>
</dbReference>
<evidence type="ECO:0000256" key="3">
    <source>
        <dbReference type="ARBA" id="ARBA00023125"/>
    </source>
</evidence>
<dbReference type="PANTHER" id="PTHR33175">
    <property type="entry name" value="DNA-BINDING PROTEIN HU"/>
    <property type="match status" value="1"/>
</dbReference>
<protein>
    <submittedName>
        <fullName evidence="5">DNA-binding protein HU</fullName>
    </submittedName>
</protein>
<comment type="similarity">
    <text evidence="1 4">Belongs to the bacterial histone-like protein family.</text>
</comment>
<organism evidence="5 6">
    <name type="scientific">Campylobacter sputorum subsp. sputorum</name>
    <dbReference type="NCBI Taxonomy" id="32024"/>
    <lineage>
        <taxon>Bacteria</taxon>
        <taxon>Pseudomonadati</taxon>
        <taxon>Campylobacterota</taxon>
        <taxon>Epsilonproteobacteria</taxon>
        <taxon>Campylobacterales</taxon>
        <taxon>Campylobacteraceae</taxon>
        <taxon>Campylobacter</taxon>
    </lineage>
</organism>
<dbReference type="PANTHER" id="PTHR33175:SF3">
    <property type="entry name" value="DNA-BINDING PROTEIN HU-BETA"/>
    <property type="match status" value="1"/>
</dbReference>
<dbReference type="Proteomes" id="UP000254920">
    <property type="component" value="Unassembled WGS sequence"/>
</dbReference>
<evidence type="ECO:0000256" key="4">
    <source>
        <dbReference type="RuleBase" id="RU003939"/>
    </source>
</evidence>
<dbReference type="InterPro" id="IPR010992">
    <property type="entry name" value="IHF-like_DNA-bd_dom_sf"/>
</dbReference>
<dbReference type="STRING" id="32024.GCA_000788295_01047"/>
<dbReference type="CDD" id="cd13831">
    <property type="entry name" value="HU"/>
    <property type="match status" value="1"/>
</dbReference>
<keyword evidence="3 5" id="KW-0238">DNA-binding</keyword>
<accession>A0A381DIA8</accession>
<evidence type="ECO:0000313" key="6">
    <source>
        <dbReference type="Proteomes" id="UP000254920"/>
    </source>
</evidence>